<dbReference type="Proteomes" id="UP001295423">
    <property type="component" value="Unassembled WGS sequence"/>
</dbReference>
<protein>
    <recommendedName>
        <fullName evidence="4">Endonuclease/exonuclease/phosphatase domain-containing protein</fullName>
    </recommendedName>
</protein>
<name>A0AAD2FTL1_9STRA</name>
<gene>
    <name evidence="2" type="ORF">CYCCA115_LOCUS13857</name>
</gene>
<dbReference type="InterPro" id="IPR036691">
    <property type="entry name" value="Endo/exonu/phosph_ase_sf"/>
</dbReference>
<evidence type="ECO:0000256" key="1">
    <source>
        <dbReference type="SAM" id="MobiDB-lite"/>
    </source>
</evidence>
<dbReference type="EMBL" id="CAKOGP040001815">
    <property type="protein sequence ID" value="CAJ1953071.1"/>
    <property type="molecule type" value="Genomic_DNA"/>
</dbReference>
<sequence length="277" mass="31176">MGRMHLSQVSHRAKESGSDSTGLGRWAYVRLQGKKLKTQGGDDPSGLVLDVNKAVRRSISRDLVIVLAYRPNREGTGESTVWAQQRLYFNSIKRKIDPRKTLVDDLCKQIQKWRDEGCEVLLGINANEDLSVNSPDSIQQRFRECGMEEAILKRHPPTPTHQRNQSNVPIDGIFTTSGVPVLAGGYYAFGEFVESDHRALWIDIDLNTALGNFTSQGSTFKPRKLTLLDKRSVKRYGVGLIRLVQHALEARPIAVVEKCACLECVQNFFLELVLERL</sequence>
<accession>A0AAD2FTL1</accession>
<reference evidence="2" key="1">
    <citation type="submission" date="2023-08" db="EMBL/GenBank/DDBJ databases">
        <authorList>
            <person name="Audoor S."/>
            <person name="Bilcke G."/>
        </authorList>
    </citation>
    <scope>NUCLEOTIDE SEQUENCE</scope>
</reference>
<dbReference type="AlphaFoldDB" id="A0AAD2FTL1"/>
<evidence type="ECO:0000313" key="3">
    <source>
        <dbReference type="Proteomes" id="UP001295423"/>
    </source>
</evidence>
<dbReference type="SUPFAM" id="SSF56219">
    <property type="entry name" value="DNase I-like"/>
    <property type="match status" value="1"/>
</dbReference>
<comment type="caution">
    <text evidence="2">The sequence shown here is derived from an EMBL/GenBank/DDBJ whole genome shotgun (WGS) entry which is preliminary data.</text>
</comment>
<feature type="non-terminal residue" evidence="2">
    <location>
        <position position="277"/>
    </location>
</feature>
<organism evidence="2 3">
    <name type="scientific">Cylindrotheca closterium</name>
    <dbReference type="NCBI Taxonomy" id="2856"/>
    <lineage>
        <taxon>Eukaryota</taxon>
        <taxon>Sar</taxon>
        <taxon>Stramenopiles</taxon>
        <taxon>Ochrophyta</taxon>
        <taxon>Bacillariophyta</taxon>
        <taxon>Bacillariophyceae</taxon>
        <taxon>Bacillariophycidae</taxon>
        <taxon>Bacillariales</taxon>
        <taxon>Bacillariaceae</taxon>
        <taxon>Cylindrotheca</taxon>
    </lineage>
</organism>
<feature type="non-terminal residue" evidence="2">
    <location>
        <position position="1"/>
    </location>
</feature>
<evidence type="ECO:0000313" key="2">
    <source>
        <dbReference type="EMBL" id="CAJ1953071.1"/>
    </source>
</evidence>
<proteinExistence type="predicted"/>
<feature type="region of interest" description="Disordered" evidence="1">
    <location>
        <begin position="1"/>
        <end position="20"/>
    </location>
</feature>
<evidence type="ECO:0008006" key="4">
    <source>
        <dbReference type="Google" id="ProtNLM"/>
    </source>
</evidence>
<keyword evidence="3" id="KW-1185">Reference proteome</keyword>